<comment type="caution">
    <text evidence="2">The sequence shown here is derived from an EMBL/GenBank/DDBJ whole genome shotgun (WGS) entry which is preliminary data.</text>
</comment>
<feature type="transmembrane region" description="Helical" evidence="1">
    <location>
        <begin position="42"/>
        <end position="63"/>
    </location>
</feature>
<sequence length="271" mass="28257">MTGVQITSTPAATTTANPRYKVTFRRVLRSERSKFLSLRSSWITLALAVLATVVIGMVAAYRYDPVHADQHDAVALSLDGITLAQLVVGVLGVLATAGEYTTGMIRSTFAAVPRRLPVLWSKCLIYFGVVFVVGAAGAVASFLAGAGFLSGEPIALTLSDDGVLRCLFGAALYLALVAVLGAGLGMLVRSAAGGICLLVGALMLMPVFLDLLPSNWKTDVTPYLPANAGQSGFTLHTDSTMLSPGTGLLVLLGWVTAVLVGAAYRVKHSDS</sequence>
<gene>
    <name evidence="2" type="ORF">R5A26_16045</name>
</gene>
<feature type="transmembrane region" description="Helical" evidence="1">
    <location>
        <begin position="83"/>
        <end position="102"/>
    </location>
</feature>
<evidence type="ECO:0000256" key="1">
    <source>
        <dbReference type="SAM" id="Phobius"/>
    </source>
</evidence>
<protein>
    <submittedName>
        <fullName evidence="2">ABC transporter permease</fullName>
    </submittedName>
</protein>
<dbReference type="RefSeq" id="WP_317771771.1">
    <property type="nucleotide sequence ID" value="NZ_JAWMAJ010000046.1"/>
</dbReference>
<dbReference type="EMBL" id="JAWMAJ010000046">
    <property type="protein sequence ID" value="MDV7217465.1"/>
    <property type="molecule type" value="Genomic_DNA"/>
</dbReference>
<feature type="transmembrane region" description="Helical" evidence="1">
    <location>
        <begin position="162"/>
        <end position="184"/>
    </location>
</feature>
<feature type="transmembrane region" description="Helical" evidence="1">
    <location>
        <begin position="123"/>
        <end position="150"/>
    </location>
</feature>
<feature type="transmembrane region" description="Helical" evidence="1">
    <location>
        <begin position="247"/>
        <end position="266"/>
    </location>
</feature>
<keyword evidence="1" id="KW-0472">Membrane</keyword>
<organism evidence="2 3">
    <name type="scientific">Streptomyces prunicolor</name>
    <dbReference type="NCBI Taxonomy" id="67348"/>
    <lineage>
        <taxon>Bacteria</taxon>
        <taxon>Bacillati</taxon>
        <taxon>Actinomycetota</taxon>
        <taxon>Actinomycetes</taxon>
        <taxon>Kitasatosporales</taxon>
        <taxon>Streptomycetaceae</taxon>
        <taxon>Streptomyces</taxon>
    </lineage>
</organism>
<accession>A0ABU4FA60</accession>
<keyword evidence="1" id="KW-1133">Transmembrane helix</keyword>
<keyword evidence="3" id="KW-1185">Reference proteome</keyword>
<evidence type="ECO:0000313" key="2">
    <source>
        <dbReference type="EMBL" id="MDV7217465.1"/>
    </source>
</evidence>
<feature type="transmembrane region" description="Helical" evidence="1">
    <location>
        <begin position="191"/>
        <end position="209"/>
    </location>
</feature>
<evidence type="ECO:0000313" key="3">
    <source>
        <dbReference type="Proteomes" id="UP001187346"/>
    </source>
</evidence>
<dbReference type="Proteomes" id="UP001187346">
    <property type="component" value="Unassembled WGS sequence"/>
</dbReference>
<reference evidence="2 3" key="1">
    <citation type="submission" date="2023-10" db="EMBL/GenBank/DDBJ databases">
        <title>Characterization of rhizosphere-enriched actinobacteria from wheat plants lab-grown on chernevaya soil.</title>
        <authorList>
            <person name="Tikhonova E.N."/>
            <person name="Konopkin A."/>
            <person name="Kravchenko I.K."/>
        </authorList>
    </citation>
    <scope>NUCLEOTIDE SEQUENCE [LARGE SCALE GENOMIC DNA]</scope>
    <source>
        <strain evidence="2 3">RR29</strain>
    </source>
</reference>
<proteinExistence type="predicted"/>
<keyword evidence="1" id="KW-0812">Transmembrane</keyword>
<name>A0ABU4FA60_9ACTN</name>